<dbReference type="EMBL" id="JAFBEE010000006">
    <property type="protein sequence ID" value="MBM7614689.1"/>
    <property type="molecule type" value="Genomic_DNA"/>
</dbReference>
<protein>
    <recommendedName>
        <fullName evidence="2">histidine kinase</fullName>
        <ecNumber evidence="2">2.7.13.3</ecNumber>
    </recommendedName>
</protein>
<keyword evidence="6 11" id="KW-0418">Kinase</keyword>
<dbReference type="RefSeq" id="WP_204401150.1">
    <property type="nucleotide sequence ID" value="NZ_JAFBEE010000006.1"/>
</dbReference>
<dbReference type="SUPFAM" id="SSF55874">
    <property type="entry name" value="ATPase domain of HSP90 chaperone/DNA topoisomerase II/histidine kinase"/>
    <property type="match status" value="1"/>
</dbReference>
<dbReference type="PANTHER" id="PTHR43065">
    <property type="entry name" value="SENSOR HISTIDINE KINASE"/>
    <property type="match status" value="1"/>
</dbReference>
<dbReference type="InterPro" id="IPR004358">
    <property type="entry name" value="Sig_transdc_His_kin-like_C"/>
</dbReference>
<dbReference type="Gene3D" id="3.30.565.10">
    <property type="entry name" value="Histidine kinase-like ATPase, C-terminal domain"/>
    <property type="match status" value="1"/>
</dbReference>
<dbReference type="InterPro" id="IPR003594">
    <property type="entry name" value="HATPase_dom"/>
</dbReference>
<feature type="domain" description="Histidine kinase" evidence="10">
    <location>
        <begin position="244"/>
        <end position="453"/>
    </location>
</feature>
<sequence length="460" mass="52613">MIFVVILLWTLSAIVLVYGRKEESNRWLGALTFLTGCGALAVVLEEYGIQVVNTYIGVGNTNNYVMYSLIGFSSSLSHHFAPYALLMYGINNTLIFQKRFKRWKNKLKIVLLIPPIMMYMLFPFMGGYNPSFKILTIWVAPYVIMANLLLFLTFIITPSPVEKQQKLFNCLIVSPITLYALYSNFILRIFNNHEAWRFHRWFVILQFTLFIIFSARHGALGVKIKFEKHQLERTRRSISSGTAIISHTIKNEIGKISMGAESIRLYCNEPNEHINTSLEIINDSTNHLYAMISRINVQMSDIILDKSYNNVKDIVDTAINMVGCSIKKKSITVETNYYEADVVWCDEIHIREVLINILKNAIEAMEQNGQIKITLCKGKRGISLSISDNGKGIPKENLEKVLDPFFTTKKLTLNFGLGLSYCYNVMERHGGRLELISEVGVGTTVLLHFSTKRKLWNLFN</sequence>
<accession>A0ABS2NP50</accession>
<name>A0ABS2NP50_9FIRM</name>
<dbReference type="Proteomes" id="UP001314796">
    <property type="component" value="Unassembled WGS sequence"/>
</dbReference>
<evidence type="ECO:0000313" key="11">
    <source>
        <dbReference type="EMBL" id="MBM7614689.1"/>
    </source>
</evidence>
<feature type="transmembrane region" description="Helical" evidence="9">
    <location>
        <begin position="198"/>
        <end position="215"/>
    </location>
</feature>
<dbReference type="PANTHER" id="PTHR43065:SF10">
    <property type="entry name" value="PEROXIDE STRESS-ACTIVATED HISTIDINE KINASE MAK3"/>
    <property type="match status" value="1"/>
</dbReference>
<comment type="caution">
    <text evidence="11">The sequence shown here is derived from an EMBL/GenBank/DDBJ whole genome shotgun (WGS) entry which is preliminary data.</text>
</comment>
<evidence type="ECO:0000256" key="1">
    <source>
        <dbReference type="ARBA" id="ARBA00000085"/>
    </source>
</evidence>
<dbReference type="SMART" id="SM00387">
    <property type="entry name" value="HATPase_c"/>
    <property type="match status" value="1"/>
</dbReference>
<dbReference type="GO" id="GO:0016301">
    <property type="term" value="F:kinase activity"/>
    <property type="evidence" value="ECO:0007669"/>
    <property type="project" value="UniProtKB-KW"/>
</dbReference>
<dbReference type="InterPro" id="IPR036890">
    <property type="entry name" value="HATPase_C_sf"/>
</dbReference>
<feature type="transmembrane region" description="Helical" evidence="9">
    <location>
        <begin position="109"/>
        <end position="128"/>
    </location>
</feature>
<keyword evidence="9" id="KW-0472">Membrane</keyword>
<evidence type="ECO:0000256" key="9">
    <source>
        <dbReference type="SAM" id="Phobius"/>
    </source>
</evidence>
<keyword evidence="5" id="KW-0547">Nucleotide-binding</keyword>
<evidence type="ECO:0000256" key="4">
    <source>
        <dbReference type="ARBA" id="ARBA00022679"/>
    </source>
</evidence>
<feature type="transmembrane region" description="Helical" evidence="9">
    <location>
        <begin position="134"/>
        <end position="155"/>
    </location>
</feature>
<dbReference type="Pfam" id="PF02518">
    <property type="entry name" value="HATPase_c"/>
    <property type="match status" value="1"/>
</dbReference>
<keyword evidence="9" id="KW-1133">Transmembrane helix</keyword>
<organism evidence="11 12">
    <name type="scientific">Alkaliphilus hydrothermalis</name>
    <dbReference type="NCBI Taxonomy" id="1482730"/>
    <lineage>
        <taxon>Bacteria</taxon>
        <taxon>Bacillati</taxon>
        <taxon>Bacillota</taxon>
        <taxon>Clostridia</taxon>
        <taxon>Peptostreptococcales</taxon>
        <taxon>Natronincolaceae</taxon>
        <taxon>Alkaliphilus</taxon>
    </lineage>
</organism>
<dbReference type="InterPro" id="IPR005467">
    <property type="entry name" value="His_kinase_dom"/>
</dbReference>
<keyword evidence="12" id="KW-1185">Reference proteome</keyword>
<dbReference type="EC" id="2.7.13.3" evidence="2"/>
<keyword evidence="9" id="KW-0812">Transmembrane</keyword>
<evidence type="ECO:0000256" key="6">
    <source>
        <dbReference type="ARBA" id="ARBA00022777"/>
    </source>
</evidence>
<evidence type="ECO:0000256" key="5">
    <source>
        <dbReference type="ARBA" id="ARBA00022741"/>
    </source>
</evidence>
<dbReference type="PRINTS" id="PR00344">
    <property type="entry name" value="BCTRLSENSOR"/>
</dbReference>
<comment type="catalytic activity">
    <reaction evidence="1">
        <text>ATP + protein L-histidine = ADP + protein N-phospho-L-histidine.</text>
        <dbReference type="EC" id="2.7.13.3"/>
    </reaction>
</comment>
<gene>
    <name evidence="11" type="ORF">JOC73_001203</name>
</gene>
<keyword evidence="4" id="KW-0808">Transferase</keyword>
<keyword evidence="3" id="KW-0597">Phosphoprotein</keyword>
<feature type="transmembrane region" description="Helical" evidence="9">
    <location>
        <begin position="64"/>
        <end position="88"/>
    </location>
</feature>
<evidence type="ECO:0000256" key="3">
    <source>
        <dbReference type="ARBA" id="ARBA00022553"/>
    </source>
</evidence>
<proteinExistence type="predicted"/>
<dbReference type="CDD" id="cd00075">
    <property type="entry name" value="HATPase"/>
    <property type="match status" value="1"/>
</dbReference>
<evidence type="ECO:0000256" key="7">
    <source>
        <dbReference type="ARBA" id="ARBA00022840"/>
    </source>
</evidence>
<evidence type="ECO:0000259" key="10">
    <source>
        <dbReference type="PROSITE" id="PS50109"/>
    </source>
</evidence>
<evidence type="ECO:0000256" key="8">
    <source>
        <dbReference type="ARBA" id="ARBA00023012"/>
    </source>
</evidence>
<feature type="transmembrane region" description="Helical" evidence="9">
    <location>
        <begin position="167"/>
        <end position="186"/>
    </location>
</feature>
<evidence type="ECO:0000256" key="2">
    <source>
        <dbReference type="ARBA" id="ARBA00012438"/>
    </source>
</evidence>
<keyword evidence="7" id="KW-0067">ATP-binding</keyword>
<dbReference type="PROSITE" id="PS50109">
    <property type="entry name" value="HIS_KIN"/>
    <property type="match status" value="1"/>
</dbReference>
<keyword evidence="8" id="KW-0902">Two-component regulatory system</keyword>
<evidence type="ECO:0000313" key="12">
    <source>
        <dbReference type="Proteomes" id="UP001314796"/>
    </source>
</evidence>
<reference evidence="11 12" key="1">
    <citation type="submission" date="2021-01" db="EMBL/GenBank/DDBJ databases">
        <title>Genomic Encyclopedia of Type Strains, Phase IV (KMG-IV): sequencing the most valuable type-strain genomes for metagenomic binning, comparative biology and taxonomic classification.</title>
        <authorList>
            <person name="Goeker M."/>
        </authorList>
    </citation>
    <scope>NUCLEOTIDE SEQUENCE [LARGE SCALE GENOMIC DNA]</scope>
    <source>
        <strain evidence="11 12">DSM 25890</strain>
    </source>
</reference>